<dbReference type="Gene3D" id="1.20.272.10">
    <property type="match status" value="1"/>
</dbReference>
<comment type="caution">
    <text evidence="7">The sequence shown here is derived from an EMBL/GenBank/DDBJ whole genome shotgun (WGS) entry which is preliminary data.</text>
</comment>
<dbReference type="Gene3D" id="1.10.8.60">
    <property type="match status" value="1"/>
</dbReference>
<dbReference type="Pfam" id="PF00004">
    <property type="entry name" value="AAA"/>
    <property type="match status" value="1"/>
</dbReference>
<dbReference type="InterPro" id="IPR051314">
    <property type="entry name" value="AAA_ATPase_RarA/MGS1/WRNIP1"/>
</dbReference>
<dbReference type="InterPro" id="IPR027417">
    <property type="entry name" value="P-loop_NTPase"/>
</dbReference>
<dbReference type="Proteomes" id="UP001597418">
    <property type="component" value="Unassembled WGS sequence"/>
</dbReference>
<dbReference type="EMBL" id="JBHUMB010000007">
    <property type="protein sequence ID" value="MFD2743462.1"/>
    <property type="molecule type" value="Genomic_DNA"/>
</dbReference>
<dbReference type="PANTHER" id="PTHR13779:SF7">
    <property type="entry name" value="ATPASE WRNIP1"/>
    <property type="match status" value="1"/>
</dbReference>
<reference evidence="8" key="1">
    <citation type="journal article" date="2019" name="Int. J. Syst. Evol. Microbiol.">
        <title>The Global Catalogue of Microorganisms (GCM) 10K type strain sequencing project: providing services to taxonomists for standard genome sequencing and annotation.</title>
        <authorList>
            <consortium name="The Broad Institute Genomics Platform"/>
            <consortium name="The Broad Institute Genome Sequencing Center for Infectious Disease"/>
            <person name="Wu L."/>
            <person name="Ma J."/>
        </authorList>
    </citation>
    <scope>NUCLEOTIDE SEQUENCE [LARGE SCALE GENOMIC DNA]</scope>
    <source>
        <strain evidence="8">KCTC 42247</strain>
    </source>
</reference>
<evidence type="ECO:0000256" key="1">
    <source>
        <dbReference type="ARBA" id="ARBA00002393"/>
    </source>
</evidence>
<dbReference type="InterPro" id="IPR003593">
    <property type="entry name" value="AAA+_ATPase"/>
</dbReference>
<dbReference type="InterPro" id="IPR021886">
    <property type="entry name" value="MgsA_C"/>
</dbReference>
<evidence type="ECO:0000259" key="6">
    <source>
        <dbReference type="SMART" id="SM00382"/>
    </source>
</evidence>
<sequence>MATKIPLAERMRPKNLSDYIGQSHIVGEGAVLYNAIQQKNIPSMILWGPPGVGKTTLALLFAKEIDRPFFSLSAIQSGVKEVREVIEKARQLFEFNQEQPILFIDEIHRFSKSQQDSLLGAVEKGLVTLIGATTENPSFEVISALLSRCQVYVLESLSEEQLVAIIQHALTTDDTLLEQQLKITEYEALLRLSGGDARRLLNVLELVAQAAHQQKAIIDNDFVLKQVQQNMARYDKTGEQHYDIISAFIKSIRGSDPNAAVYWLARMIAGGEDPKFIARRLLILASEDIGNANPNALLLANNCFQAVNVIGWPESRIILSQTVTYLASSAKSNAAYEAINQAQALVKRTGDLSVPLHLRNAPTKLMKELDYGTEYQYAHAFPGNFVDQEFMPNELSGTKLYDPGHNAAEDKVRHSLREKWKSKYKY</sequence>
<dbReference type="InterPro" id="IPR032423">
    <property type="entry name" value="AAA_assoc_2"/>
</dbReference>
<evidence type="ECO:0000256" key="3">
    <source>
        <dbReference type="ARBA" id="ARBA00020776"/>
    </source>
</evidence>
<feature type="domain" description="AAA+ ATPase" evidence="6">
    <location>
        <begin position="40"/>
        <end position="157"/>
    </location>
</feature>
<gene>
    <name evidence="7" type="ORF">ACFSQ6_08625</name>
</gene>
<dbReference type="RefSeq" id="WP_066757533.1">
    <property type="nucleotide sequence ID" value="NZ_JBHUMB010000007.1"/>
</dbReference>
<dbReference type="InterPro" id="IPR008921">
    <property type="entry name" value="DNA_pol3_clamp-load_cplx_C"/>
</dbReference>
<keyword evidence="4" id="KW-0547">Nucleotide-binding</keyword>
<dbReference type="SUPFAM" id="SSF48019">
    <property type="entry name" value="post-AAA+ oligomerization domain-like"/>
    <property type="match status" value="1"/>
</dbReference>
<keyword evidence="8" id="KW-1185">Reference proteome</keyword>
<name>A0ABW5UC93_9SPHI</name>
<accession>A0ABW5UC93</accession>
<dbReference type="SUPFAM" id="SSF52540">
    <property type="entry name" value="P-loop containing nucleoside triphosphate hydrolases"/>
    <property type="match status" value="1"/>
</dbReference>
<evidence type="ECO:0000256" key="4">
    <source>
        <dbReference type="ARBA" id="ARBA00022741"/>
    </source>
</evidence>
<dbReference type="CDD" id="cd18139">
    <property type="entry name" value="HLD_clamp_RarA"/>
    <property type="match status" value="1"/>
</dbReference>
<proteinExistence type="inferred from homology"/>
<evidence type="ECO:0000256" key="5">
    <source>
        <dbReference type="ARBA" id="ARBA00022840"/>
    </source>
</evidence>
<evidence type="ECO:0000313" key="7">
    <source>
        <dbReference type="EMBL" id="MFD2743462.1"/>
    </source>
</evidence>
<protein>
    <recommendedName>
        <fullName evidence="3">Replication-associated recombination protein A</fullName>
    </recommendedName>
</protein>
<comment type="similarity">
    <text evidence="2">Belongs to the AAA ATPase family. RarA/MGS1/WRNIP1 subfamily.</text>
</comment>
<dbReference type="Gene3D" id="3.40.50.300">
    <property type="entry name" value="P-loop containing nucleotide triphosphate hydrolases"/>
    <property type="match status" value="1"/>
</dbReference>
<dbReference type="Pfam" id="PF12002">
    <property type="entry name" value="MgsA_C"/>
    <property type="match status" value="1"/>
</dbReference>
<evidence type="ECO:0000313" key="8">
    <source>
        <dbReference type="Proteomes" id="UP001597418"/>
    </source>
</evidence>
<dbReference type="Pfam" id="PF16193">
    <property type="entry name" value="AAA_assoc_2"/>
    <property type="match status" value="1"/>
</dbReference>
<keyword evidence="5" id="KW-0067">ATP-binding</keyword>
<dbReference type="PANTHER" id="PTHR13779">
    <property type="entry name" value="WERNER HELICASE-INTERACTING PROTEIN 1 FAMILY MEMBER"/>
    <property type="match status" value="1"/>
</dbReference>
<organism evidence="7 8">
    <name type="scientific">Sphingobacterium populi</name>
    <dbReference type="NCBI Taxonomy" id="1812824"/>
    <lineage>
        <taxon>Bacteria</taxon>
        <taxon>Pseudomonadati</taxon>
        <taxon>Bacteroidota</taxon>
        <taxon>Sphingobacteriia</taxon>
        <taxon>Sphingobacteriales</taxon>
        <taxon>Sphingobacteriaceae</taxon>
        <taxon>Sphingobacterium</taxon>
    </lineage>
</organism>
<dbReference type="Gene3D" id="1.10.3710.10">
    <property type="entry name" value="DNA polymerase III clamp loader subunits, C-terminal domain"/>
    <property type="match status" value="1"/>
</dbReference>
<comment type="function">
    <text evidence="1">DNA-dependent ATPase that plays important roles in cellular responses to stalled DNA replication processes.</text>
</comment>
<dbReference type="InterPro" id="IPR003959">
    <property type="entry name" value="ATPase_AAA_core"/>
</dbReference>
<evidence type="ECO:0000256" key="2">
    <source>
        <dbReference type="ARBA" id="ARBA00008959"/>
    </source>
</evidence>
<dbReference type="CDD" id="cd00009">
    <property type="entry name" value="AAA"/>
    <property type="match status" value="1"/>
</dbReference>
<dbReference type="SMART" id="SM00382">
    <property type="entry name" value="AAA"/>
    <property type="match status" value="1"/>
</dbReference>